<organism evidence="1 2">
    <name type="scientific">Chlorella sorokiniana</name>
    <name type="common">Freshwater green alga</name>
    <dbReference type="NCBI Taxonomy" id="3076"/>
    <lineage>
        <taxon>Eukaryota</taxon>
        <taxon>Viridiplantae</taxon>
        <taxon>Chlorophyta</taxon>
        <taxon>core chlorophytes</taxon>
        <taxon>Trebouxiophyceae</taxon>
        <taxon>Chlorellales</taxon>
        <taxon>Chlorellaceae</taxon>
        <taxon>Chlorella clade</taxon>
        <taxon>Chlorella</taxon>
    </lineage>
</organism>
<dbReference type="EMBL" id="LHPG02000007">
    <property type="protein sequence ID" value="PRW57311.1"/>
    <property type="molecule type" value="Genomic_DNA"/>
</dbReference>
<dbReference type="AlphaFoldDB" id="A0A2P6TTC2"/>
<accession>A0A2P6TTC2</accession>
<dbReference type="Proteomes" id="UP000239899">
    <property type="component" value="Unassembled WGS sequence"/>
</dbReference>
<evidence type="ECO:0000313" key="2">
    <source>
        <dbReference type="Proteomes" id="UP000239899"/>
    </source>
</evidence>
<proteinExistence type="predicted"/>
<sequence>MALVPFRKATRSAHNADITGGQLLREFNYNSPRRFCDASRMWRARPTINDLPDDLLGRVLALAGRAQR</sequence>
<protein>
    <submittedName>
        <fullName evidence="1">Uncharacterized protein</fullName>
    </submittedName>
</protein>
<gene>
    <name evidence="1" type="ORF">C2E21_3816</name>
</gene>
<reference evidence="1 2" key="1">
    <citation type="journal article" date="2018" name="Plant J.">
        <title>Genome sequences of Chlorella sorokiniana UTEX 1602 and Micractinium conductrix SAG 241.80: implications to maltose excretion by a green alga.</title>
        <authorList>
            <person name="Arriola M.B."/>
            <person name="Velmurugan N."/>
            <person name="Zhang Y."/>
            <person name="Plunkett M.H."/>
            <person name="Hondzo H."/>
            <person name="Barney B.M."/>
        </authorList>
    </citation>
    <scope>NUCLEOTIDE SEQUENCE [LARGE SCALE GENOMIC DNA]</scope>
    <source>
        <strain evidence="2">UTEX 1602</strain>
    </source>
</reference>
<keyword evidence="2" id="KW-1185">Reference proteome</keyword>
<name>A0A2P6TTC2_CHLSO</name>
<evidence type="ECO:0000313" key="1">
    <source>
        <dbReference type="EMBL" id="PRW57311.1"/>
    </source>
</evidence>
<comment type="caution">
    <text evidence="1">The sequence shown here is derived from an EMBL/GenBank/DDBJ whole genome shotgun (WGS) entry which is preliminary data.</text>
</comment>